<dbReference type="Proteomes" id="UP000220527">
    <property type="component" value="Unassembled WGS sequence"/>
</dbReference>
<dbReference type="Pfam" id="PF10047">
    <property type="entry name" value="DUF2281"/>
    <property type="match status" value="1"/>
</dbReference>
<accession>A0A2A6RGW0</accession>
<comment type="caution">
    <text evidence="2">The sequence shown here is derived from an EMBL/GenBank/DDBJ whole genome shotgun (WGS) entry which is preliminary data.</text>
</comment>
<dbReference type="InterPro" id="IPR018739">
    <property type="entry name" value="DUF2281"/>
</dbReference>
<dbReference type="EMBL" id="NQWI01000086">
    <property type="protein sequence ID" value="PDW02126.1"/>
    <property type="molecule type" value="Genomic_DNA"/>
</dbReference>
<dbReference type="AlphaFoldDB" id="A0A2A6RGW0"/>
<evidence type="ECO:0000259" key="1">
    <source>
        <dbReference type="Pfam" id="PF10047"/>
    </source>
</evidence>
<feature type="domain" description="DUF2281" evidence="1">
    <location>
        <begin position="16"/>
        <end position="44"/>
    </location>
</feature>
<dbReference type="RefSeq" id="WP_097645015.1">
    <property type="nucleotide sequence ID" value="NZ_NQWI01000086.1"/>
</dbReference>
<evidence type="ECO:0000313" key="2">
    <source>
        <dbReference type="EMBL" id="PDW02126.1"/>
    </source>
</evidence>
<gene>
    <name evidence="2" type="ORF">CJ255_15545</name>
</gene>
<keyword evidence="3" id="KW-1185">Reference proteome</keyword>
<proteinExistence type="predicted"/>
<evidence type="ECO:0000313" key="3">
    <source>
        <dbReference type="Proteomes" id="UP000220527"/>
    </source>
</evidence>
<protein>
    <recommendedName>
        <fullName evidence="1">DUF2281 domain-containing protein</fullName>
    </recommendedName>
</protein>
<organism evidence="2 3">
    <name type="scientific">Candidatus Viridilinea mediisalina</name>
    <dbReference type="NCBI Taxonomy" id="2024553"/>
    <lineage>
        <taxon>Bacteria</taxon>
        <taxon>Bacillati</taxon>
        <taxon>Chloroflexota</taxon>
        <taxon>Chloroflexia</taxon>
        <taxon>Chloroflexales</taxon>
        <taxon>Chloroflexineae</taxon>
        <taxon>Oscillochloridaceae</taxon>
        <taxon>Candidatus Viridilinea</taxon>
    </lineage>
</organism>
<sequence>MSNTSPSNKYPVAPHLTELLHTLPPDLQSEVCDFVEFLLEKRYRRELEQRAVAHGWPTDFFTTTVGSINAPSFVRQPQGMPEEREPLP</sequence>
<dbReference type="OrthoDB" id="163714at2"/>
<name>A0A2A6RGW0_9CHLR</name>
<reference evidence="3" key="1">
    <citation type="submission" date="2017-08" db="EMBL/GenBank/DDBJ databases">
        <authorList>
            <person name="Grouzdev D.S."/>
            <person name="Gaisin V.A."/>
            <person name="Rysina M.S."/>
            <person name="Gorlenko V.M."/>
        </authorList>
    </citation>
    <scope>NUCLEOTIDE SEQUENCE [LARGE SCALE GENOMIC DNA]</scope>
    <source>
        <strain evidence="3">Kir15-3F</strain>
    </source>
</reference>